<evidence type="ECO:0000256" key="1">
    <source>
        <dbReference type="ARBA" id="ARBA00009764"/>
    </source>
</evidence>
<evidence type="ECO:0000259" key="6">
    <source>
        <dbReference type="Pfam" id="PF02465"/>
    </source>
</evidence>
<keyword evidence="8" id="KW-0282">Flagellum</keyword>
<dbReference type="KEGG" id="pvac:HC248_00427"/>
<evidence type="ECO:0000256" key="3">
    <source>
        <dbReference type="ARBA" id="ARBA00023054"/>
    </source>
</evidence>
<dbReference type="Pfam" id="PF07195">
    <property type="entry name" value="FliD_C"/>
    <property type="match status" value="1"/>
</dbReference>
<dbReference type="GO" id="GO:0005576">
    <property type="term" value="C:extracellular region"/>
    <property type="evidence" value="ECO:0007669"/>
    <property type="project" value="UniProtKB-SubCell"/>
</dbReference>
<dbReference type="AlphaFoldDB" id="A0A6H2H6D8"/>
<keyword evidence="9" id="KW-1185">Reference proteome</keyword>
<name>A0A6H2H6D8_9BURK</name>
<dbReference type="Pfam" id="PF02465">
    <property type="entry name" value="FliD_N"/>
    <property type="match status" value="1"/>
</dbReference>
<keyword evidence="5" id="KW-0964">Secreted</keyword>
<organism evidence="8 9">
    <name type="scientific">Polaromonas vacuolata</name>
    <dbReference type="NCBI Taxonomy" id="37448"/>
    <lineage>
        <taxon>Bacteria</taxon>
        <taxon>Pseudomonadati</taxon>
        <taxon>Pseudomonadota</taxon>
        <taxon>Betaproteobacteria</taxon>
        <taxon>Burkholderiales</taxon>
        <taxon>Comamonadaceae</taxon>
        <taxon>Polaromonas</taxon>
    </lineage>
</organism>
<keyword evidence="8" id="KW-0966">Cell projection</keyword>
<comment type="subcellular location">
    <subcellularLocation>
        <location evidence="5">Secreted</location>
    </subcellularLocation>
    <subcellularLocation>
        <location evidence="5">Bacterial flagellum</location>
    </subcellularLocation>
</comment>
<keyword evidence="8" id="KW-0969">Cilium</keyword>
<dbReference type="GO" id="GO:0009424">
    <property type="term" value="C:bacterial-type flagellum hook"/>
    <property type="evidence" value="ECO:0007669"/>
    <property type="project" value="UniProtKB-UniRule"/>
</dbReference>
<dbReference type="GO" id="GO:0007155">
    <property type="term" value="P:cell adhesion"/>
    <property type="evidence" value="ECO:0007669"/>
    <property type="project" value="InterPro"/>
</dbReference>
<dbReference type="RefSeq" id="WP_168921074.1">
    <property type="nucleotide sequence ID" value="NZ_CP051461.1"/>
</dbReference>
<dbReference type="EMBL" id="CP051461">
    <property type="protein sequence ID" value="QJC55164.1"/>
    <property type="molecule type" value="Genomic_DNA"/>
</dbReference>
<dbReference type="InterPro" id="IPR003481">
    <property type="entry name" value="FliD_N"/>
</dbReference>
<reference evidence="8 9" key="1">
    <citation type="submission" date="2020-04" db="EMBL/GenBank/DDBJ databases">
        <title>Complete genome of a Psychrophilic, Marine, Gas Vacuolate Bacterium Polaromonas vacuolata KCTC 22033T.</title>
        <authorList>
            <person name="Hwang K."/>
            <person name="Kim K.M."/>
        </authorList>
    </citation>
    <scope>NUCLEOTIDE SEQUENCE [LARGE SCALE GENOMIC DNA]</scope>
    <source>
        <strain evidence="8 9">KCTC 22033</strain>
    </source>
</reference>
<feature type="domain" description="Flagellar hook-associated protein 2 N-terminal" evidence="6">
    <location>
        <begin position="10"/>
        <end position="106"/>
    </location>
</feature>
<evidence type="ECO:0000313" key="9">
    <source>
        <dbReference type="Proteomes" id="UP000502041"/>
    </source>
</evidence>
<comment type="subunit">
    <text evidence="2 5">Homopentamer.</text>
</comment>
<dbReference type="GO" id="GO:0071973">
    <property type="term" value="P:bacterial-type flagellum-dependent cell motility"/>
    <property type="evidence" value="ECO:0007669"/>
    <property type="project" value="TreeGrafter"/>
</dbReference>
<dbReference type="InterPro" id="IPR010809">
    <property type="entry name" value="FliD_C"/>
</dbReference>
<evidence type="ECO:0000259" key="7">
    <source>
        <dbReference type="Pfam" id="PF07195"/>
    </source>
</evidence>
<protein>
    <recommendedName>
        <fullName evidence="5">Flagellar hook-associated protein 2</fullName>
        <shortName evidence="5">HAP2</shortName>
    </recommendedName>
    <alternativeName>
        <fullName evidence="5">Flagellar cap protein</fullName>
    </alternativeName>
</protein>
<proteinExistence type="inferred from homology"/>
<evidence type="ECO:0000313" key="8">
    <source>
        <dbReference type="EMBL" id="QJC55164.1"/>
    </source>
</evidence>
<sequence length="479" mass="48188">MAFSSLGVGSGLDLSGLLAQLTTSERQPLLALDARGAAITTKLSAYGQLQSGVSSLQTASARLADLSLFQGVKADSSFNTVLTASAKTTAPAGKYAINVSQLAQAQTLATAGQTSSTTAIGSGTVTIDFGTFTPAATNPASSASFEKNAARTSATIVVGAESNTLEGIRDAINAQKDSGVTASIVNDGSGTPFRLLLASTDTGAASSLKISVDGDAALSNLLSYDPTGSSTLTETAAAKNAQLTVNGLSISSATNTVDESLQGVTLNLIKTGDSTVTVASDTGSAKSAVSAFVAAYNNLLGVGKSLTSYDADTKKGSALSGDSTLRNLQVQLRTALTSAQSGAAGDLTVLSDVGVSFQKDGTLTVDSAKLDTAIGSNLAGVAKLFAGTATDTAGFGKQISKFALDFTSPGGTLTAAFDGLTGSLKRLDKQYQDSSTRIDATLARYKAQFTQLDVTISRLNATGSYLTAQFAAINASAGK</sequence>
<gene>
    <name evidence="8" type="primary">fliD</name>
    <name evidence="8" type="ORF">HC248_00427</name>
</gene>
<dbReference type="Proteomes" id="UP000502041">
    <property type="component" value="Chromosome"/>
</dbReference>
<evidence type="ECO:0000256" key="2">
    <source>
        <dbReference type="ARBA" id="ARBA00011255"/>
    </source>
</evidence>
<dbReference type="PANTHER" id="PTHR30288">
    <property type="entry name" value="FLAGELLAR CAP/ASSEMBLY PROTEIN FLID"/>
    <property type="match status" value="1"/>
</dbReference>
<dbReference type="InterPro" id="IPR040026">
    <property type="entry name" value="FliD"/>
</dbReference>
<comment type="function">
    <text evidence="5">Required for morphogenesis and for the elongation of the flagellar filament by facilitating polymerization of the flagellin monomers at the tip of growing filament. Forms a capping structure, which prevents flagellin subunits (transported through the central channel of the flagellum) from leaking out without polymerization at the distal end.</text>
</comment>
<comment type="similarity">
    <text evidence="1 5">Belongs to the FliD family.</text>
</comment>
<evidence type="ECO:0000256" key="5">
    <source>
        <dbReference type="RuleBase" id="RU362066"/>
    </source>
</evidence>
<accession>A0A6H2H6D8</accession>
<keyword evidence="4 5" id="KW-0975">Bacterial flagellum</keyword>
<keyword evidence="3" id="KW-0175">Coiled coil</keyword>
<dbReference type="PANTHER" id="PTHR30288:SF0">
    <property type="entry name" value="FLAGELLAR HOOK-ASSOCIATED PROTEIN 2"/>
    <property type="match status" value="1"/>
</dbReference>
<feature type="domain" description="Flagellar hook-associated protein 2 C-terminal" evidence="7">
    <location>
        <begin position="238"/>
        <end position="461"/>
    </location>
</feature>
<evidence type="ECO:0000256" key="4">
    <source>
        <dbReference type="ARBA" id="ARBA00023143"/>
    </source>
</evidence>
<dbReference type="GO" id="GO:0009421">
    <property type="term" value="C:bacterial-type flagellum filament cap"/>
    <property type="evidence" value="ECO:0007669"/>
    <property type="project" value="InterPro"/>
</dbReference>